<keyword evidence="3" id="KW-1185">Reference proteome</keyword>
<feature type="region of interest" description="Disordered" evidence="1">
    <location>
        <begin position="71"/>
        <end position="91"/>
    </location>
</feature>
<dbReference type="Proteomes" id="UP001152888">
    <property type="component" value="Unassembled WGS sequence"/>
</dbReference>
<proteinExistence type="predicted"/>
<name>A0A9P0MB51_ACAOB</name>
<comment type="caution">
    <text evidence="2">The sequence shown here is derived from an EMBL/GenBank/DDBJ whole genome shotgun (WGS) entry which is preliminary data.</text>
</comment>
<organism evidence="2 3">
    <name type="scientific">Acanthoscelides obtectus</name>
    <name type="common">Bean weevil</name>
    <name type="synonym">Bruchus obtectus</name>
    <dbReference type="NCBI Taxonomy" id="200917"/>
    <lineage>
        <taxon>Eukaryota</taxon>
        <taxon>Metazoa</taxon>
        <taxon>Ecdysozoa</taxon>
        <taxon>Arthropoda</taxon>
        <taxon>Hexapoda</taxon>
        <taxon>Insecta</taxon>
        <taxon>Pterygota</taxon>
        <taxon>Neoptera</taxon>
        <taxon>Endopterygota</taxon>
        <taxon>Coleoptera</taxon>
        <taxon>Polyphaga</taxon>
        <taxon>Cucujiformia</taxon>
        <taxon>Chrysomeloidea</taxon>
        <taxon>Chrysomelidae</taxon>
        <taxon>Bruchinae</taxon>
        <taxon>Bruchini</taxon>
        <taxon>Acanthoscelides</taxon>
    </lineage>
</organism>
<evidence type="ECO:0000313" key="3">
    <source>
        <dbReference type="Proteomes" id="UP001152888"/>
    </source>
</evidence>
<accession>A0A9P0MB51</accession>
<protein>
    <submittedName>
        <fullName evidence="2">Uncharacterized protein</fullName>
    </submittedName>
</protein>
<sequence>MFTLKNILHCKVRICYFFLKLQISWSNIHSQTCHTTAPQALVIIEIHPKIQRNFQRVALVLSRVQTEIPTQAKAHVKPRTDRDSNAGQGTC</sequence>
<evidence type="ECO:0000256" key="1">
    <source>
        <dbReference type="SAM" id="MobiDB-lite"/>
    </source>
</evidence>
<gene>
    <name evidence="2" type="ORF">ACAOBT_LOCUS30212</name>
</gene>
<reference evidence="2" key="1">
    <citation type="submission" date="2022-03" db="EMBL/GenBank/DDBJ databases">
        <authorList>
            <person name="Sayadi A."/>
        </authorList>
    </citation>
    <scope>NUCLEOTIDE SEQUENCE</scope>
</reference>
<evidence type="ECO:0000313" key="2">
    <source>
        <dbReference type="EMBL" id="CAH2008394.1"/>
    </source>
</evidence>
<dbReference type="AlphaFoldDB" id="A0A9P0MB51"/>
<dbReference type="EMBL" id="CAKOFQ010007806">
    <property type="protein sequence ID" value="CAH2008394.1"/>
    <property type="molecule type" value="Genomic_DNA"/>
</dbReference>